<dbReference type="InterPro" id="IPR003660">
    <property type="entry name" value="HAMP_dom"/>
</dbReference>
<dbReference type="Pfam" id="PF00672">
    <property type="entry name" value="HAMP"/>
    <property type="match status" value="1"/>
</dbReference>
<reference evidence="9" key="2">
    <citation type="submission" date="2023-07" db="EMBL/GenBank/DDBJ databases">
        <title>Marinomonas vulgaris A79, complete genome.</title>
        <authorList>
            <person name="Ying J.-J."/>
        </authorList>
    </citation>
    <scope>NUCLEOTIDE SEQUENCE [LARGE SCALE GENOMIC DNA]</scope>
    <source>
        <strain evidence="9">A79</strain>
    </source>
</reference>
<dbReference type="EMBL" id="JAGSSV010000002">
    <property type="protein sequence ID" value="MBR7887761.1"/>
    <property type="molecule type" value="Genomic_DNA"/>
</dbReference>
<feature type="domain" description="Methyl-accepting transducer" evidence="6">
    <location>
        <begin position="268"/>
        <end position="504"/>
    </location>
</feature>
<dbReference type="SUPFAM" id="SSF58104">
    <property type="entry name" value="Methyl-accepting chemotaxis protein (MCP) signaling domain"/>
    <property type="match status" value="1"/>
</dbReference>
<comment type="caution">
    <text evidence="8">The sequence shown here is derived from an EMBL/GenBank/DDBJ whole genome shotgun (WGS) entry which is preliminary data.</text>
</comment>
<accession>A0ABS5H7S8</accession>
<dbReference type="InterPro" id="IPR024478">
    <property type="entry name" value="HlyB_4HB_MCP"/>
</dbReference>
<dbReference type="Proteomes" id="UP000679722">
    <property type="component" value="Unassembled WGS sequence"/>
</dbReference>
<reference evidence="8 9" key="1">
    <citation type="submission" date="2021-04" db="EMBL/GenBank/DDBJ databases">
        <authorList>
            <person name="Sun C."/>
        </authorList>
    </citation>
    <scope>NUCLEOTIDE SEQUENCE [LARGE SCALE GENOMIC DNA]</scope>
    <source>
        <strain evidence="8 9">A79</strain>
    </source>
</reference>
<keyword evidence="2 4" id="KW-0807">Transducer</keyword>
<evidence type="ECO:0000256" key="1">
    <source>
        <dbReference type="ARBA" id="ARBA00004370"/>
    </source>
</evidence>
<dbReference type="PRINTS" id="PR00260">
    <property type="entry name" value="CHEMTRNSDUCR"/>
</dbReference>
<feature type="domain" description="HAMP" evidence="7">
    <location>
        <begin position="211"/>
        <end position="263"/>
    </location>
</feature>
<dbReference type="SMART" id="SM00283">
    <property type="entry name" value="MA"/>
    <property type="match status" value="1"/>
</dbReference>
<dbReference type="InterPro" id="IPR004090">
    <property type="entry name" value="Chemotax_Me-accpt_rcpt"/>
</dbReference>
<dbReference type="InterPro" id="IPR004089">
    <property type="entry name" value="MCPsignal_dom"/>
</dbReference>
<dbReference type="Pfam" id="PF12729">
    <property type="entry name" value="4HB_MCP_1"/>
    <property type="match status" value="1"/>
</dbReference>
<gene>
    <name evidence="8" type="ORF">J9B83_02320</name>
</gene>
<dbReference type="CDD" id="cd11386">
    <property type="entry name" value="MCP_signal"/>
    <property type="match status" value="1"/>
</dbReference>
<dbReference type="Pfam" id="PF00015">
    <property type="entry name" value="MCPsignal"/>
    <property type="match status" value="1"/>
</dbReference>
<protein>
    <submittedName>
        <fullName evidence="8">Methyl-accepting chemotaxis protein</fullName>
    </submittedName>
</protein>
<dbReference type="Gene3D" id="1.10.287.950">
    <property type="entry name" value="Methyl-accepting chemotaxis protein"/>
    <property type="match status" value="1"/>
</dbReference>
<name>A0ABS5H7S8_9GAMM</name>
<keyword evidence="5" id="KW-1133">Transmembrane helix</keyword>
<proteinExistence type="inferred from homology"/>
<dbReference type="Gene3D" id="6.10.340.10">
    <property type="match status" value="1"/>
</dbReference>
<dbReference type="CDD" id="cd06225">
    <property type="entry name" value="HAMP"/>
    <property type="match status" value="1"/>
</dbReference>
<evidence type="ECO:0000256" key="4">
    <source>
        <dbReference type="PROSITE-ProRule" id="PRU00284"/>
    </source>
</evidence>
<evidence type="ECO:0000313" key="9">
    <source>
        <dbReference type="Proteomes" id="UP000679722"/>
    </source>
</evidence>
<dbReference type="PROSITE" id="PS50111">
    <property type="entry name" value="CHEMOTAXIS_TRANSDUC_2"/>
    <property type="match status" value="1"/>
</dbReference>
<feature type="transmembrane region" description="Helical" evidence="5">
    <location>
        <begin position="12"/>
        <end position="31"/>
    </location>
</feature>
<organism evidence="8 9">
    <name type="scientific">Marinomonas vulgaris</name>
    <dbReference type="NCBI Taxonomy" id="2823372"/>
    <lineage>
        <taxon>Bacteria</taxon>
        <taxon>Pseudomonadati</taxon>
        <taxon>Pseudomonadota</taxon>
        <taxon>Gammaproteobacteria</taxon>
        <taxon>Oceanospirillales</taxon>
        <taxon>Oceanospirillaceae</taxon>
        <taxon>Marinomonas</taxon>
    </lineage>
</organism>
<keyword evidence="9" id="KW-1185">Reference proteome</keyword>
<keyword evidence="5" id="KW-0812">Transmembrane</keyword>
<dbReference type="PANTHER" id="PTHR32089:SF120">
    <property type="entry name" value="METHYL-ACCEPTING CHEMOTAXIS PROTEIN TLPQ"/>
    <property type="match status" value="1"/>
</dbReference>
<dbReference type="SMART" id="SM00304">
    <property type="entry name" value="HAMP"/>
    <property type="match status" value="1"/>
</dbReference>
<evidence type="ECO:0000256" key="2">
    <source>
        <dbReference type="ARBA" id="ARBA00023224"/>
    </source>
</evidence>
<evidence type="ECO:0000259" key="6">
    <source>
        <dbReference type="PROSITE" id="PS50111"/>
    </source>
</evidence>
<comment type="subcellular location">
    <subcellularLocation>
        <location evidence="1">Membrane</location>
    </subcellularLocation>
</comment>
<evidence type="ECO:0000256" key="5">
    <source>
        <dbReference type="SAM" id="Phobius"/>
    </source>
</evidence>
<evidence type="ECO:0000313" key="8">
    <source>
        <dbReference type="EMBL" id="MBR7887761.1"/>
    </source>
</evidence>
<dbReference type="PANTHER" id="PTHR32089">
    <property type="entry name" value="METHYL-ACCEPTING CHEMOTAXIS PROTEIN MCPB"/>
    <property type="match status" value="1"/>
</dbReference>
<comment type="similarity">
    <text evidence="3">Belongs to the methyl-accepting chemotaxis (MCP) protein family.</text>
</comment>
<dbReference type="RefSeq" id="WP_211535119.1">
    <property type="nucleotide sequence ID" value="NZ_JAGSSV010000002.1"/>
</dbReference>
<sequence>MLRSINIGKRAAFVFSITVAVNLFLGVFGYVQIKGLFNETVEITDTRVESIVESNDLLISFLKIKSDLLILLNENSLLKNQKVIQSIEDGSKKIVEIYRKMDQLKLSSSMKETLASSNYYFNEYMDSVEKIKSLIDTGNLSEAILFRVNTSKKLSDQFQVSIEKVKDQQYVYALESKEKAATIYQQSITSIMTVVSLSLLLSIVVGWFFTKSITRPIYQVVAFAKRMSKGDLTTNIDNSGSDEASQMIDSLLTMQGNLNRILTEISSSSDQLAATSEELSVITAESTINIEHQNQQLNMAFTAVTEMSSSIELVAINAQSASNNSDIANQESKLGHAKVEQTLATIKELVNDIQLSSNGVNSLVLKVKDISTVLDVIRDIADQTNLLALNAAIEAARAGETGRGFAVVADEVRTLAHRTQESTKKIEIMIGAIQEETDKTVKAITDSEEQASDTLSVANEAGNAIQLINSAITQIYQQNLSIASAAEQQSHVAKEVDTNLATVKDLAIQSNEGAKQTRDSSRDLARLAENLNSVVLQFKL</sequence>
<dbReference type="PROSITE" id="PS50885">
    <property type="entry name" value="HAMP"/>
    <property type="match status" value="1"/>
</dbReference>
<keyword evidence="5" id="KW-0472">Membrane</keyword>
<evidence type="ECO:0000259" key="7">
    <source>
        <dbReference type="PROSITE" id="PS50885"/>
    </source>
</evidence>
<evidence type="ECO:0000256" key="3">
    <source>
        <dbReference type="ARBA" id="ARBA00029447"/>
    </source>
</evidence>